<evidence type="ECO:0000313" key="2">
    <source>
        <dbReference type="EMBL" id="MBP4138881.1"/>
    </source>
</evidence>
<protein>
    <submittedName>
        <fullName evidence="2">Uncharacterized protein</fullName>
    </submittedName>
</protein>
<reference evidence="2 3" key="1">
    <citation type="submission" date="2021-03" db="EMBL/GenBank/DDBJ databases">
        <title>Flavobacterium Flabelliformis Sp. Nov. And Flavobacterium Geliluteum Sp. Nov., Two Novel Multidrug Resistant Psychrophilic Species Isolated From Antarctica.</title>
        <authorList>
            <person name="Kralova S."/>
            <person name="Busse H.J."/>
            <person name="Bezdicek M."/>
            <person name="Nykrynova M."/>
            <person name="Kroupova E."/>
            <person name="Krsek D."/>
            <person name="Sedlacek I."/>
        </authorList>
    </citation>
    <scope>NUCLEOTIDE SEQUENCE [LARGE SCALE GENOMIC DNA]</scope>
    <source>
        <strain evidence="2 3">P7388</strain>
    </source>
</reference>
<comment type="caution">
    <text evidence="2">The sequence shown here is derived from an EMBL/GenBank/DDBJ whole genome shotgun (WGS) entry which is preliminary data.</text>
</comment>
<dbReference type="Proteomes" id="UP000675047">
    <property type="component" value="Unassembled WGS sequence"/>
</dbReference>
<feature type="signal peptide" evidence="1">
    <location>
        <begin position="1"/>
        <end position="19"/>
    </location>
</feature>
<dbReference type="RefSeq" id="WP_210666867.1">
    <property type="nucleotide sequence ID" value="NZ_JAGFBV010000019.1"/>
</dbReference>
<accession>A0A941AY44</accession>
<evidence type="ECO:0000313" key="3">
    <source>
        <dbReference type="Proteomes" id="UP000675047"/>
    </source>
</evidence>
<dbReference type="AlphaFoldDB" id="A0A941AY44"/>
<dbReference type="EMBL" id="JAGFBV010000019">
    <property type="protein sequence ID" value="MBP4138881.1"/>
    <property type="molecule type" value="Genomic_DNA"/>
</dbReference>
<name>A0A941AY44_9FLAO</name>
<feature type="chain" id="PRO_5037668079" evidence="1">
    <location>
        <begin position="20"/>
        <end position="195"/>
    </location>
</feature>
<organism evidence="2 3">
    <name type="scientific">Flavobacterium geliluteum</name>
    <dbReference type="NCBI Taxonomy" id="2816120"/>
    <lineage>
        <taxon>Bacteria</taxon>
        <taxon>Pseudomonadati</taxon>
        <taxon>Bacteroidota</taxon>
        <taxon>Flavobacteriia</taxon>
        <taxon>Flavobacteriales</taxon>
        <taxon>Flavobacteriaceae</taxon>
        <taxon>Flavobacterium</taxon>
    </lineage>
</organism>
<sequence>MKKTLFTVLILVTSAVVTAQEYKKAIEKSFTEYLNAIANKEFEKSLDFVVPEFFDIYPKGQMIAVMEQTFNNPAIKFELRDPKILKINDAKKIENKYYSLLSYSHQMNMKVNEGAEQSEEEKKAQNSLIATSLKEEFGEGNVKYNDTTGFFEIQIEKQVYTISKNGQTDWKFLVIEKKQKAFLEKLLPKELLDTI</sequence>
<keyword evidence="3" id="KW-1185">Reference proteome</keyword>
<keyword evidence="1" id="KW-0732">Signal</keyword>
<evidence type="ECO:0000256" key="1">
    <source>
        <dbReference type="SAM" id="SignalP"/>
    </source>
</evidence>
<gene>
    <name evidence="2" type="ORF">J3495_12385</name>
</gene>
<proteinExistence type="predicted"/>